<evidence type="ECO:0000256" key="4">
    <source>
        <dbReference type="SAM" id="MobiDB-lite"/>
    </source>
</evidence>
<dbReference type="PANTHER" id="PTHR23065:SF7">
    <property type="entry name" value="NOSTRIN, ISOFORM H"/>
    <property type="match status" value="1"/>
</dbReference>
<dbReference type="EMBL" id="KB932205">
    <property type="protein sequence ID" value="KCV70034.1"/>
    <property type="molecule type" value="Genomic_DNA"/>
</dbReference>
<feature type="region of interest" description="Disordered" evidence="4">
    <location>
        <begin position="183"/>
        <end position="221"/>
    </location>
</feature>
<dbReference type="OrthoDB" id="28357at2759"/>
<feature type="domain" description="FCH" evidence="5">
    <location>
        <begin position="83"/>
        <end position="131"/>
    </location>
</feature>
<proteinExistence type="predicted"/>
<evidence type="ECO:0000313" key="6">
    <source>
        <dbReference type="EMBL" id="KCV70034.1"/>
    </source>
</evidence>
<protein>
    <recommendedName>
        <fullName evidence="5">FCH domain-containing protein</fullName>
    </recommendedName>
</protein>
<evidence type="ECO:0000256" key="3">
    <source>
        <dbReference type="ARBA" id="ARBA00022553"/>
    </source>
</evidence>
<keyword evidence="2" id="KW-0963">Cytoplasm</keyword>
<keyword evidence="7" id="KW-1185">Reference proteome</keyword>
<dbReference type="InterPro" id="IPR001060">
    <property type="entry name" value="FCH_dom"/>
</dbReference>
<dbReference type="Proteomes" id="UP000030693">
    <property type="component" value="Unassembled WGS sequence"/>
</dbReference>
<accession>A0A058Z6X9</accession>
<dbReference type="STRING" id="691883.A0A058Z6X9"/>
<dbReference type="RefSeq" id="XP_009495640.1">
    <property type="nucleotide sequence ID" value="XM_009497365.1"/>
</dbReference>
<comment type="subcellular location">
    <subcellularLocation>
        <location evidence="1">Cytoplasm</location>
    </subcellularLocation>
</comment>
<evidence type="ECO:0000256" key="1">
    <source>
        <dbReference type="ARBA" id="ARBA00004496"/>
    </source>
</evidence>
<dbReference type="GO" id="GO:0005737">
    <property type="term" value="C:cytoplasm"/>
    <property type="evidence" value="ECO:0007669"/>
    <property type="project" value="TreeGrafter"/>
</dbReference>
<dbReference type="Gene3D" id="1.20.1270.60">
    <property type="entry name" value="Arfaptin homology (AH) domain/BAR domain"/>
    <property type="match status" value="1"/>
</dbReference>
<dbReference type="SUPFAM" id="SSF103657">
    <property type="entry name" value="BAR/IMD domain-like"/>
    <property type="match status" value="1"/>
</dbReference>
<sequence>MVAALPPATHTLHLLAPPGDWGSASGSLVGIVSGVSAYAIVPPRSASQGRSPTTGPRSGQRANQPGHVQSTRLADVCRRMRPQVAAIEERYAKELERLAKSNLGEAEEGTMKTAWNQVKFDAENTARAHAKLALALNNEILGSGDPEPVVEANRLLRDYESAVGRDRKRIAAADQEVEKTRKTYISRMTDAERAGPSSGASSSRASLYGAPVSQSSERKKATLAANEYRRTVDEANEARRAWGDTVNLASLEYQNLEIRRINYLKQLLDSYLDTLQASRQSLEESSSMVRNSIQAVSTDVDIEMFVKSRGTGPHRPKPVEFHPFK</sequence>
<feature type="region of interest" description="Disordered" evidence="4">
    <location>
        <begin position="43"/>
        <end position="70"/>
    </location>
</feature>
<feature type="compositionally biased region" description="Low complexity" evidence="4">
    <location>
        <begin position="194"/>
        <end position="206"/>
    </location>
</feature>
<dbReference type="InterPro" id="IPR027267">
    <property type="entry name" value="AH/BAR_dom_sf"/>
</dbReference>
<dbReference type="eggNOG" id="KOG2398">
    <property type="taxonomic scope" value="Eukaryota"/>
</dbReference>
<keyword evidence="3" id="KW-0597">Phosphoprotein</keyword>
<reference evidence="6" key="1">
    <citation type="submission" date="2013-04" db="EMBL/GenBank/DDBJ databases">
        <title>The Genome Sequence of Fonticula alba ATCC 38817.</title>
        <authorList>
            <consortium name="The Broad Institute Genomics Platform"/>
            <person name="Russ C."/>
            <person name="Cuomo C."/>
            <person name="Burger G."/>
            <person name="Gray M.W."/>
            <person name="Holland P.W.H."/>
            <person name="King N."/>
            <person name="Lang F.B.F."/>
            <person name="Roger A.J."/>
            <person name="Ruiz-Trillo I."/>
            <person name="Brown M."/>
            <person name="Walker B."/>
            <person name="Young S."/>
            <person name="Zeng Q."/>
            <person name="Gargeya S."/>
            <person name="Fitzgerald M."/>
            <person name="Haas B."/>
            <person name="Abouelleil A."/>
            <person name="Allen A.W."/>
            <person name="Alvarado L."/>
            <person name="Arachchi H.M."/>
            <person name="Berlin A.M."/>
            <person name="Chapman S.B."/>
            <person name="Gainer-Dewar J."/>
            <person name="Goldberg J."/>
            <person name="Griggs A."/>
            <person name="Gujja S."/>
            <person name="Hansen M."/>
            <person name="Howarth C."/>
            <person name="Imamovic A."/>
            <person name="Ireland A."/>
            <person name="Larimer J."/>
            <person name="McCowan C."/>
            <person name="Murphy C."/>
            <person name="Pearson M."/>
            <person name="Poon T.W."/>
            <person name="Priest M."/>
            <person name="Roberts A."/>
            <person name="Saif S."/>
            <person name="Shea T."/>
            <person name="Sisk P."/>
            <person name="Sykes S."/>
            <person name="Wortman J."/>
            <person name="Nusbaum C."/>
            <person name="Birren B."/>
        </authorList>
    </citation>
    <scope>NUCLEOTIDE SEQUENCE [LARGE SCALE GENOMIC DNA]</scope>
    <source>
        <strain evidence="6">ATCC 38817</strain>
    </source>
</reference>
<organism evidence="6">
    <name type="scientific">Fonticula alba</name>
    <name type="common">Slime mold</name>
    <dbReference type="NCBI Taxonomy" id="691883"/>
    <lineage>
        <taxon>Eukaryota</taxon>
        <taxon>Rotosphaerida</taxon>
        <taxon>Fonticulaceae</taxon>
        <taxon>Fonticula</taxon>
    </lineage>
</organism>
<dbReference type="GeneID" id="20528225"/>
<name>A0A058Z6X9_FONAL</name>
<evidence type="ECO:0000256" key="2">
    <source>
        <dbReference type="ARBA" id="ARBA00022490"/>
    </source>
</evidence>
<dbReference type="GO" id="GO:0005886">
    <property type="term" value="C:plasma membrane"/>
    <property type="evidence" value="ECO:0007669"/>
    <property type="project" value="TreeGrafter"/>
</dbReference>
<dbReference type="GO" id="GO:0043226">
    <property type="term" value="C:organelle"/>
    <property type="evidence" value="ECO:0007669"/>
    <property type="project" value="UniProtKB-ARBA"/>
</dbReference>
<evidence type="ECO:0000313" key="7">
    <source>
        <dbReference type="Proteomes" id="UP000030693"/>
    </source>
</evidence>
<dbReference type="PANTHER" id="PTHR23065">
    <property type="entry name" value="PROLINE-SERINE-THREONINE PHOSPHATASE INTERACTING PROTEIN 1"/>
    <property type="match status" value="1"/>
</dbReference>
<evidence type="ECO:0000259" key="5">
    <source>
        <dbReference type="Pfam" id="PF00611"/>
    </source>
</evidence>
<dbReference type="Pfam" id="PF00611">
    <property type="entry name" value="FCH"/>
    <property type="match status" value="1"/>
</dbReference>
<feature type="compositionally biased region" description="Polar residues" evidence="4">
    <location>
        <begin position="45"/>
        <end position="70"/>
    </location>
</feature>
<dbReference type="AlphaFoldDB" id="A0A058Z6X9"/>
<gene>
    <name evidence="6" type="ORF">H696_03500</name>
</gene>